<evidence type="ECO:0000313" key="2">
    <source>
        <dbReference type="Proteomes" id="UP000261905"/>
    </source>
</evidence>
<proteinExistence type="predicted"/>
<organism evidence="1 2">
    <name type="scientific">Paenibacillus paeoniae</name>
    <dbReference type="NCBI Taxonomy" id="2292705"/>
    <lineage>
        <taxon>Bacteria</taxon>
        <taxon>Bacillati</taxon>
        <taxon>Bacillota</taxon>
        <taxon>Bacilli</taxon>
        <taxon>Bacillales</taxon>
        <taxon>Paenibacillaceae</taxon>
        <taxon>Paenibacillus</taxon>
    </lineage>
</organism>
<dbReference type="AlphaFoldDB" id="A0A371PJ06"/>
<sequence>MEFRIDLMDTKVECYEAYDMKSLETQLEKAIEINKALMLDVHAVSHQTTFDPRREKMLYSAMVHFRIKK</sequence>
<comment type="caution">
    <text evidence="1">The sequence shown here is derived from an EMBL/GenBank/DDBJ whole genome shotgun (WGS) entry which is preliminary data.</text>
</comment>
<dbReference type="EMBL" id="QUBQ01000001">
    <property type="protein sequence ID" value="REK76206.1"/>
    <property type="molecule type" value="Genomic_DNA"/>
</dbReference>
<dbReference type="Pfam" id="PF10750">
    <property type="entry name" value="DUF2536"/>
    <property type="match status" value="1"/>
</dbReference>
<dbReference type="InterPro" id="IPR019686">
    <property type="entry name" value="DUF2536"/>
</dbReference>
<reference evidence="1 2" key="1">
    <citation type="submission" date="2018-08" db="EMBL/GenBank/DDBJ databases">
        <title>Paenibacillus sp. M4BSY-1, whole genome shotgun sequence.</title>
        <authorList>
            <person name="Tuo L."/>
        </authorList>
    </citation>
    <scope>NUCLEOTIDE SEQUENCE [LARGE SCALE GENOMIC DNA]</scope>
    <source>
        <strain evidence="1 2">M4BSY-1</strain>
    </source>
</reference>
<protein>
    <submittedName>
        <fullName evidence="1">DUF2536 family protein</fullName>
    </submittedName>
</protein>
<accession>A0A371PJ06</accession>
<name>A0A371PJ06_9BACL</name>
<dbReference type="RefSeq" id="WP_116042982.1">
    <property type="nucleotide sequence ID" value="NZ_QUBQ01000001.1"/>
</dbReference>
<dbReference type="OrthoDB" id="2454327at2"/>
<dbReference type="Proteomes" id="UP000261905">
    <property type="component" value="Unassembled WGS sequence"/>
</dbReference>
<gene>
    <name evidence="1" type="ORF">DX130_03890</name>
</gene>
<keyword evidence="2" id="KW-1185">Reference proteome</keyword>
<evidence type="ECO:0000313" key="1">
    <source>
        <dbReference type="EMBL" id="REK76206.1"/>
    </source>
</evidence>